<evidence type="ECO:0000256" key="2">
    <source>
        <dbReference type="PIRSR" id="PIRSR602481-2"/>
    </source>
</evidence>
<dbReference type="GO" id="GO:0000976">
    <property type="term" value="F:transcription cis-regulatory region binding"/>
    <property type="evidence" value="ECO:0007669"/>
    <property type="project" value="TreeGrafter"/>
</dbReference>
<keyword evidence="4" id="KW-1185">Reference proteome</keyword>
<evidence type="ECO:0000313" key="3">
    <source>
        <dbReference type="EMBL" id="TKC13172.1"/>
    </source>
</evidence>
<keyword evidence="1" id="KW-0862">Zinc</keyword>
<dbReference type="Pfam" id="PF01475">
    <property type="entry name" value="FUR"/>
    <property type="match status" value="1"/>
</dbReference>
<keyword evidence="1" id="KW-0479">Metal-binding</keyword>
<dbReference type="EMBL" id="SWBR01000001">
    <property type="protein sequence ID" value="TKC13172.1"/>
    <property type="molecule type" value="Genomic_DNA"/>
</dbReference>
<dbReference type="InterPro" id="IPR002481">
    <property type="entry name" value="FUR"/>
</dbReference>
<feature type="binding site" evidence="2">
    <location>
        <position position="87"/>
    </location>
    <ligand>
        <name>Fe cation</name>
        <dbReference type="ChEBI" id="CHEBI:24875"/>
    </ligand>
</feature>
<evidence type="ECO:0000313" key="4">
    <source>
        <dbReference type="Proteomes" id="UP000309488"/>
    </source>
</evidence>
<proteinExistence type="predicted"/>
<dbReference type="InterPro" id="IPR036388">
    <property type="entry name" value="WH-like_DNA-bd_sf"/>
</dbReference>
<feature type="binding site" evidence="1">
    <location>
        <position position="96"/>
    </location>
    <ligand>
        <name>Zn(2+)</name>
        <dbReference type="ChEBI" id="CHEBI:29105"/>
    </ligand>
</feature>
<dbReference type="RefSeq" id="WP_136839293.1">
    <property type="nucleotide sequence ID" value="NZ_SWBR01000001.1"/>
</dbReference>
<dbReference type="PANTHER" id="PTHR33202">
    <property type="entry name" value="ZINC UPTAKE REGULATION PROTEIN"/>
    <property type="match status" value="1"/>
</dbReference>
<dbReference type="OrthoDB" id="594893at2"/>
<comment type="cofactor">
    <cofactor evidence="1">
        <name>Zn(2+)</name>
        <dbReference type="ChEBI" id="CHEBI:29105"/>
    </cofactor>
    <text evidence="1">Binds 1 zinc ion per subunit.</text>
</comment>
<name>A0A4V5P0C0_9SPHI</name>
<accession>A0A4V5P0C0</accession>
<dbReference type="GO" id="GO:0045892">
    <property type="term" value="P:negative regulation of DNA-templated transcription"/>
    <property type="evidence" value="ECO:0007669"/>
    <property type="project" value="TreeGrafter"/>
</dbReference>
<dbReference type="GO" id="GO:0008270">
    <property type="term" value="F:zinc ion binding"/>
    <property type="evidence" value="ECO:0007669"/>
    <property type="project" value="TreeGrafter"/>
</dbReference>
<dbReference type="PANTHER" id="PTHR33202:SF22">
    <property type="entry name" value="HYDROGEN PEROXIDE SENSITIVE REPRESSOR"/>
    <property type="match status" value="1"/>
</dbReference>
<comment type="caution">
    <text evidence="3">The sequence shown here is derived from an EMBL/GenBank/DDBJ whole genome shotgun (WGS) entry which is preliminary data.</text>
</comment>
<keyword evidence="2" id="KW-0408">Iron</keyword>
<sequence length="137" mass="15561">MKDSEQRLLKHQIKPTAMRLVVLNFLLDQSAAQSLTDIELKMGRTDRVTLYRTIRTFEENGLVHRIEDGSGITKFALCAPGCNVEGHHDLHVHFYCLECKETHCLPKTHIPEVKLPSTYKVLETQLVVKGICSNCSE</sequence>
<feature type="binding site" evidence="1">
    <location>
        <position position="135"/>
    </location>
    <ligand>
        <name>Zn(2+)</name>
        <dbReference type="ChEBI" id="CHEBI:29105"/>
    </ligand>
</feature>
<dbReference type="Proteomes" id="UP000309488">
    <property type="component" value="Unassembled WGS sequence"/>
</dbReference>
<dbReference type="GO" id="GO:0003700">
    <property type="term" value="F:DNA-binding transcription factor activity"/>
    <property type="evidence" value="ECO:0007669"/>
    <property type="project" value="InterPro"/>
</dbReference>
<dbReference type="Gene3D" id="1.10.10.10">
    <property type="entry name" value="Winged helix-like DNA-binding domain superfamily/Winged helix DNA-binding domain"/>
    <property type="match status" value="1"/>
</dbReference>
<dbReference type="SUPFAM" id="SSF46785">
    <property type="entry name" value="Winged helix' DNA-binding domain"/>
    <property type="match status" value="1"/>
</dbReference>
<organism evidence="3 4">
    <name type="scientific">Pedobacter polaris</name>
    <dbReference type="NCBI Taxonomy" id="2571273"/>
    <lineage>
        <taxon>Bacteria</taxon>
        <taxon>Pseudomonadati</taxon>
        <taxon>Bacteroidota</taxon>
        <taxon>Sphingobacteriia</taxon>
        <taxon>Sphingobacteriales</taxon>
        <taxon>Sphingobacteriaceae</taxon>
        <taxon>Pedobacter</taxon>
    </lineage>
</organism>
<gene>
    <name evidence="3" type="ORF">FA048_06055</name>
</gene>
<protein>
    <submittedName>
        <fullName evidence="3">Transcriptional repressor</fullName>
    </submittedName>
</protein>
<reference evidence="3 4" key="1">
    <citation type="submission" date="2019-04" db="EMBL/GenBank/DDBJ databases">
        <title>Pedobacter sp. RP-3-22 sp. nov., isolated from Arctic soil.</title>
        <authorList>
            <person name="Dahal R.H."/>
            <person name="Kim D.-U."/>
        </authorList>
    </citation>
    <scope>NUCLEOTIDE SEQUENCE [LARGE SCALE GENOMIC DNA]</scope>
    <source>
        <strain evidence="3 4">RP-3-22</strain>
    </source>
</reference>
<dbReference type="GO" id="GO:1900376">
    <property type="term" value="P:regulation of secondary metabolite biosynthetic process"/>
    <property type="evidence" value="ECO:0007669"/>
    <property type="project" value="TreeGrafter"/>
</dbReference>
<feature type="binding site" evidence="1">
    <location>
        <position position="99"/>
    </location>
    <ligand>
        <name>Zn(2+)</name>
        <dbReference type="ChEBI" id="CHEBI:29105"/>
    </ligand>
</feature>
<evidence type="ECO:0000256" key="1">
    <source>
        <dbReference type="PIRSR" id="PIRSR602481-1"/>
    </source>
</evidence>
<dbReference type="InterPro" id="IPR036390">
    <property type="entry name" value="WH_DNA-bd_sf"/>
</dbReference>
<feature type="binding site" evidence="1">
    <location>
        <position position="132"/>
    </location>
    <ligand>
        <name>Zn(2+)</name>
        <dbReference type="ChEBI" id="CHEBI:29105"/>
    </ligand>
</feature>
<dbReference type="AlphaFoldDB" id="A0A4V5P0C0"/>
<comment type="cofactor">
    <cofactor evidence="2">
        <name>Mn(2+)</name>
        <dbReference type="ChEBI" id="CHEBI:29035"/>
    </cofactor>
    <cofactor evidence="2">
        <name>Fe(2+)</name>
        <dbReference type="ChEBI" id="CHEBI:29033"/>
    </cofactor>
    <text evidence="2">Binds 1 Mn(2+) or Fe(2+) ion per subunit.</text>
</comment>